<gene>
    <name evidence="1" type="ORF">BTN49_0860</name>
</gene>
<keyword evidence="2" id="KW-1185">Reference proteome</keyword>
<evidence type="ECO:0000313" key="1">
    <source>
        <dbReference type="EMBL" id="PCS23889.1"/>
    </source>
</evidence>
<sequence length="55" mass="6180">MVTLPASVDVKCRFCPQTKMVKNMVSALVDTKAIVAKYIIKPYSLYMHTGFVKRG</sequence>
<protein>
    <submittedName>
        <fullName evidence="1">Uncharacterized protein</fullName>
    </submittedName>
</protein>
<organism evidence="1 2">
    <name type="scientific">Candidatus Enterovibrio escicola</name>
    <dbReference type="NCBI Taxonomy" id="1927127"/>
    <lineage>
        <taxon>Bacteria</taxon>
        <taxon>Pseudomonadati</taxon>
        <taxon>Pseudomonadota</taxon>
        <taxon>Gammaproteobacteria</taxon>
        <taxon>Vibrionales</taxon>
        <taxon>Vibrionaceae</taxon>
        <taxon>Enterovibrio</taxon>
    </lineage>
</organism>
<proteinExistence type="predicted"/>
<evidence type="ECO:0000313" key="2">
    <source>
        <dbReference type="Proteomes" id="UP000219020"/>
    </source>
</evidence>
<reference evidence="2" key="1">
    <citation type="submission" date="2017-04" db="EMBL/GenBank/DDBJ databases">
        <title>Genome evolution of the luminous symbionts of deep sea anglerfish.</title>
        <authorList>
            <person name="Hendry T.A."/>
        </authorList>
    </citation>
    <scope>NUCLEOTIDE SEQUENCE [LARGE SCALE GENOMIC DNA]</scope>
</reference>
<accession>A0A2A5T6Q2</accession>
<dbReference type="AlphaFoldDB" id="A0A2A5T6Q2"/>
<dbReference type="EMBL" id="NBYY01000009">
    <property type="protein sequence ID" value="PCS23889.1"/>
    <property type="molecule type" value="Genomic_DNA"/>
</dbReference>
<comment type="caution">
    <text evidence="1">The sequence shown here is derived from an EMBL/GenBank/DDBJ whole genome shotgun (WGS) entry which is preliminary data.</text>
</comment>
<name>A0A2A5T6Q2_9GAMM</name>
<dbReference type="Proteomes" id="UP000219020">
    <property type="component" value="Unassembled WGS sequence"/>
</dbReference>